<dbReference type="InterPro" id="IPR051105">
    <property type="entry name" value="WWC/KIBRA_Hippo_Reg"/>
</dbReference>
<name>A0AAN9JRQ2_CANGL</name>
<evidence type="ECO:0000313" key="2">
    <source>
        <dbReference type="EMBL" id="KAK7304260.1"/>
    </source>
</evidence>
<comment type="caution">
    <text evidence="2">The sequence shown here is derived from an EMBL/GenBank/DDBJ whole genome shotgun (WGS) entry which is preliminary data.</text>
</comment>
<accession>A0AAN9JRQ2</accession>
<organism evidence="2 3">
    <name type="scientific">Canavalia gladiata</name>
    <name type="common">Sword bean</name>
    <name type="synonym">Dolichos gladiatus</name>
    <dbReference type="NCBI Taxonomy" id="3824"/>
    <lineage>
        <taxon>Eukaryota</taxon>
        <taxon>Viridiplantae</taxon>
        <taxon>Streptophyta</taxon>
        <taxon>Embryophyta</taxon>
        <taxon>Tracheophyta</taxon>
        <taxon>Spermatophyta</taxon>
        <taxon>Magnoliopsida</taxon>
        <taxon>eudicotyledons</taxon>
        <taxon>Gunneridae</taxon>
        <taxon>Pentapetalae</taxon>
        <taxon>rosids</taxon>
        <taxon>fabids</taxon>
        <taxon>Fabales</taxon>
        <taxon>Fabaceae</taxon>
        <taxon>Papilionoideae</taxon>
        <taxon>50 kb inversion clade</taxon>
        <taxon>NPAAA clade</taxon>
        <taxon>indigoferoid/millettioid clade</taxon>
        <taxon>Phaseoleae</taxon>
        <taxon>Canavalia</taxon>
    </lineage>
</organism>
<feature type="compositionally biased region" description="Acidic residues" evidence="1">
    <location>
        <begin position="240"/>
        <end position="253"/>
    </location>
</feature>
<proteinExistence type="predicted"/>
<dbReference type="InterPro" id="IPR036020">
    <property type="entry name" value="WW_dom_sf"/>
</dbReference>
<dbReference type="Proteomes" id="UP001367508">
    <property type="component" value="Unassembled WGS sequence"/>
</dbReference>
<feature type="region of interest" description="Disordered" evidence="1">
    <location>
        <begin position="143"/>
        <end position="168"/>
    </location>
</feature>
<sequence>MCIGPPRYALAFCDSSDGPNHSNFQPSSTFTFSSFTFNNCFLKTTAECCLCLCHLLPPPTGHSGSSPDTFGHARVRFCILHFARRLAVYIGKLNPMLVSRHDFRMQMFSGAVHLILVAVEVAAPNMEAITASLERSLQNCSLNNNNNNNNNDHQNRSEDGSATDAAGIGIGISSTSDNTTHISISDTTLELNSHISLPHHWEQCLDLKTGEIYYINWRNGMKAKEDPRREAEYSLSKEYESEEESWYDSEESSSESCPSSKEHYQGQVEKQNVLVVAGCKGCLMYFMVPKQVEDCPKCSGQLLHFDRSENGSP</sequence>
<reference evidence="2 3" key="1">
    <citation type="submission" date="2024-01" db="EMBL/GenBank/DDBJ databases">
        <title>The genomes of 5 underutilized Papilionoideae crops provide insights into root nodulation and disease resistanc.</title>
        <authorList>
            <person name="Jiang F."/>
        </authorList>
    </citation>
    <scope>NUCLEOTIDE SEQUENCE [LARGE SCALE GENOMIC DNA]</scope>
    <source>
        <strain evidence="2">LVBAO_FW01</strain>
        <tissue evidence="2">Leaves</tissue>
    </source>
</reference>
<dbReference type="AlphaFoldDB" id="A0AAN9JRQ2"/>
<dbReference type="SUPFAM" id="SSF51045">
    <property type="entry name" value="WW domain"/>
    <property type="match status" value="1"/>
</dbReference>
<protein>
    <recommendedName>
        <fullName evidence="4">WW domain-containing protein</fullName>
    </recommendedName>
</protein>
<gene>
    <name evidence="2" type="ORF">VNO77_45127</name>
</gene>
<dbReference type="PANTHER" id="PTHR14791:SF29">
    <property type="entry name" value="PROTEIN KIBRA"/>
    <property type="match status" value="1"/>
</dbReference>
<evidence type="ECO:0000256" key="1">
    <source>
        <dbReference type="SAM" id="MobiDB-lite"/>
    </source>
</evidence>
<dbReference type="Gene3D" id="2.20.70.10">
    <property type="match status" value="1"/>
</dbReference>
<keyword evidence="3" id="KW-1185">Reference proteome</keyword>
<feature type="region of interest" description="Disordered" evidence="1">
    <location>
        <begin position="225"/>
        <end position="261"/>
    </location>
</feature>
<dbReference type="EMBL" id="JAYMYQ010000014">
    <property type="protein sequence ID" value="KAK7304260.1"/>
    <property type="molecule type" value="Genomic_DNA"/>
</dbReference>
<dbReference type="PANTHER" id="PTHR14791">
    <property type="entry name" value="BOMB/KIRA PROTEINS"/>
    <property type="match status" value="1"/>
</dbReference>
<feature type="compositionally biased region" description="Basic and acidic residues" evidence="1">
    <location>
        <begin position="225"/>
        <end position="239"/>
    </location>
</feature>
<evidence type="ECO:0000313" key="3">
    <source>
        <dbReference type="Proteomes" id="UP001367508"/>
    </source>
</evidence>
<evidence type="ECO:0008006" key="4">
    <source>
        <dbReference type="Google" id="ProtNLM"/>
    </source>
</evidence>